<keyword evidence="1" id="KW-0812">Transmembrane</keyword>
<proteinExistence type="predicted"/>
<protein>
    <submittedName>
        <fullName evidence="2">Uncharacterized protein</fullName>
    </submittedName>
</protein>
<dbReference type="AlphaFoldDB" id="A0A8E2DK56"/>
<reference evidence="2 3" key="1">
    <citation type="submission" date="2016-07" db="EMBL/GenBank/DDBJ databases">
        <title>Draft genome of the white-rot fungus Obba rivulosa 3A-2.</title>
        <authorList>
            <consortium name="DOE Joint Genome Institute"/>
            <person name="Miettinen O."/>
            <person name="Riley R."/>
            <person name="Acob R."/>
            <person name="Barry K."/>
            <person name="Cullen D."/>
            <person name="De Vries R."/>
            <person name="Hainaut M."/>
            <person name="Hatakka A."/>
            <person name="Henrissat B."/>
            <person name="Hilden K."/>
            <person name="Kuo R."/>
            <person name="Labutti K."/>
            <person name="Lipzen A."/>
            <person name="Makela M.R."/>
            <person name="Sandor L."/>
            <person name="Spatafora J.W."/>
            <person name="Grigoriev I.V."/>
            <person name="Hibbett D.S."/>
        </authorList>
    </citation>
    <scope>NUCLEOTIDE SEQUENCE [LARGE SCALE GENOMIC DNA]</scope>
    <source>
        <strain evidence="2 3">3A-2</strain>
    </source>
</reference>
<evidence type="ECO:0000313" key="3">
    <source>
        <dbReference type="Proteomes" id="UP000250043"/>
    </source>
</evidence>
<dbReference type="EMBL" id="KV722421">
    <property type="protein sequence ID" value="OCH89711.1"/>
    <property type="molecule type" value="Genomic_DNA"/>
</dbReference>
<evidence type="ECO:0000256" key="1">
    <source>
        <dbReference type="SAM" id="Phobius"/>
    </source>
</evidence>
<sequence length="265" mass="28943">MVADRASCHLTTPRISLSTCFIVGFSAADLCSAAVLMRRYSRMYDLPPCHSPPHPTLVTARHCILTSPRHRFSPTSYAVTAVRYADFCVTSASPGFLTPSPRSPRSDTCPVNQSSSFRSATVTSPNAKNASVRCPCCALLCLTCHLSHCVDCSALQCDRTHVSLYLPLQCAHSSSCAKRLGRGQRTIAPPPCAPVNCVCCLHPLFRPISSVLSSATCTTFVPVTSPRYHLHVHCSFGCRPLCLADLRKNIHRLFFSTYLPRLSQV</sequence>
<accession>A0A8E2DK56</accession>
<keyword evidence="3" id="KW-1185">Reference proteome</keyword>
<keyword evidence="1" id="KW-0472">Membrane</keyword>
<name>A0A8E2DK56_9APHY</name>
<feature type="transmembrane region" description="Helical" evidence="1">
    <location>
        <begin position="15"/>
        <end position="36"/>
    </location>
</feature>
<keyword evidence="1" id="KW-1133">Transmembrane helix</keyword>
<organism evidence="2 3">
    <name type="scientific">Obba rivulosa</name>
    <dbReference type="NCBI Taxonomy" id="1052685"/>
    <lineage>
        <taxon>Eukaryota</taxon>
        <taxon>Fungi</taxon>
        <taxon>Dikarya</taxon>
        <taxon>Basidiomycota</taxon>
        <taxon>Agaricomycotina</taxon>
        <taxon>Agaricomycetes</taxon>
        <taxon>Polyporales</taxon>
        <taxon>Gelatoporiaceae</taxon>
        <taxon>Obba</taxon>
    </lineage>
</organism>
<evidence type="ECO:0000313" key="2">
    <source>
        <dbReference type="EMBL" id="OCH89711.1"/>
    </source>
</evidence>
<gene>
    <name evidence="2" type="ORF">OBBRIDRAFT_653790</name>
</gene>
<dbReference type="Proteomes" id="UP000250043">
    <property type="component" value="Unassembled WGS sequence"/>
</dbReference>